<dbReference type="OrthoDB" id="1698854at2"/>
<organism evidence="2 3">
    <name type="scientific">Aureibacillus halotolerans</name>
    <dbReference type="NCBI Taxonomy" id="1508390"/>
    <lineage>
        <taxon>Bacteria</taxon>
        <taxon>Bacillati</taxon>
        <taxon>Bacillota</taxon>
        <taxon>Bacilli</taxon>
        <taxon>Bacillales</taxon>
        <taxon>Bacillaceae</taxon>
        <taxon>Aureibacillus</taxon>
    </lineage>
</organism>
<evidence type="ECO:0000313" key="3">
    <source>
        <dbReference type="Proteomes" id="UP000295632"/>
    </source>
</evidence>
<keyword evidence="1" id="KW-0812">Transmembrane</keyword>
<sequence>MSVELYIAGLWLVINMIAFALMGSDKRRAVRNKRRISERRLWLFAWLFGAVGAWAGMVQWRHKTKHASFRIGLPLLSVIQCGLLIVLYWSLLR</sequence>
<keyword evidence="1" id="KW-1133">Transmembrane helix</keyword>
<gene>
    <name evidence="2" type="ORF">EV213_108113</name>
</gene>
<evidence type="ECO:0000256" key="1">
    <source>
        <dbReference type="SAM" id="Phobius"/>
    </source>
</evidence>
<keyword evidence="3" id="KW-1185">Reference proteome</keyword>
<keyword evidence="1" id="KW-0472">Membrane</keyword>
<protein>
    <submittedName>
        <fullName evidence="2">Uncharacterized membrane protein YsdA (DUF1294 family)</fullName>
    </submittedName>
</protein>
<dbReference type="InterPro" id="IPR010718">
    <property type="entry name" value="DUF1294"/>
</dbReference>
<reference evidence="2 3" key="1">
    <citation type="submission" date="2019-03" db="EMBL/GenBank/DDBJ databases">
        <title>Genomic Encyclopedia of Type Strains, Phase IV (KMG-IV): sequencing the most valuable type-strain genomes for metagenomic binning, comparative biology and taxonomic classification.</title>
        <authorList>
            <person name="Goeker M."/>
        </authorList>
    </citation>
    <scope>NUCLEOTIDE SEQUENCE [LARGE SCALE GENOMIC DNA]</scope>
    <source>
        <strain evidence="2 3">DSM 28697</strain>
    </source>
</reference>
<feature type="transmembrane region" description="Helical" evidence="1">
    <location>
        <begin position="6"/>
        <end position="22"/>
    </location>
</feature>
<dbReference type="Pfam" id="PF06961">
    <property type="entry name" value="DUF1294"/>
    <property type="match status" value="1"/>
</dbReference>
<comment type="caution">
    <text evidence="2">The sequence shown here is derived from an EMBL/GenBank/DDBJ whole genome shotgun (WGS) entry which is preliminary data.</text>
</comment>
<evidence type="ECO:0000313" key="2">
    <source>
        <dbReference type="EMBL" id="TDQ39164.1"/>
    </source>
</evidence>
<feature type="transmembrane region" description="Helical" evidence="1">
    <location>
        <begin position="72"/>
        <end position="92"/>
    </location>
</feature>
<feature type="transmembrane region" description="Helical" evidence="1">
    <location>
        <begin position="42"/>
        <end position="60"/>
    </location>
</feature>
<accession>A0A4R6U7X5</accession>
<name>A0A4R6U7X5_9BACI</name>
<dbReference type="AlphaFoldDB" id="A0A4R6U7X5"/>
<dbReference type="Proteomes" id="UP000295632">
    <property type="component" value="Unassembled WGS sequence"/>
</dbReference>
<proteinExistence type="predicted"/>
<dbReference type="EMBL" id="SNYJ01000008">
    <property type="protein sequence ID" value="TDQ39164.1"/>
    <property type="molecule type" value="Genomic_DNA"/>
</dbReference>